<sequence>MSVNNYIKIIRQGEKFEVTERDADTKGILCFNKIFDTLEEAIKASNKYQEEQEVEYGLDIRL</sequence>
<reference evidence="1 2" key="1">
    <citation type="journal article" date="2016" name="Nat. Commun.">
        <title>Thousands of microbial genomes shed light on interconnected biogeochemical processes in an aquifer system.</title>
        <authorList>
            <person name="Anantharaman K."/>
            <person name="Brown C.T."/>
            <person name="Hug L.A."/>
            <person name="Sharon I."/>
            <person name="Castelle C.J."/>
            <person name="Probst A.J."/>
            <person name="Thomas B.C."/>
            <person name="Singh A."/>
            <person name="Wilkins M.J."/>
            <person name="Karaoz U."/>
            <person name="Brodie E.L."/>
            <person name="Williams K.H."/>
            <person name="Hubbard S.S."/>
            <person name="Banfield J.F."/>
        </authorList>
    </citation>
    <scope>NUCLEOTIDE SEQUENCE [LARGE SCALE GENOMIC DNA]</scope>
</reference>
<protein>
    <submittedName>
        <fullName evidence="1">Uncharacterized protein</fullName>
    </submittedName>
</protein>
<evidence type="ECO:0000313" key="2">
    <source>
        <dbReference type="Proteomes" id="UP000177376"/>
    </source>
</evidence>
<accession>A0A1G1YL56</accession>
<name>A0A1G1YL56_9BACT</name>
<gene>
    <name evidence="1" type="ORF">A3A02_04835</name>
</gene>
<dbReference type="AlphaFoldDB" id="A0A1G1YL56"/>
<proteinExistence type="predicted"/>
<dbReference type="EMBL" id="MHIM01000008">
    <property type="protein sequence ID" value="OGY53004.1"/>
    <property type="molecule type" value="Genomic_DNA"/>
</dbReference>
<dbReference type="Proteomes" id="UP000177376">
    <property type="component" value="Unassembled WGS sequence"/>
</dbReference>
<evidence type="ECO:0000313" key="1">
    <source>
        <dbReference type="EMBL" id="OGY53004.1"/>
    </source>
</evidence>
<comment type="caution">
    <text evidence="1">The sequence shown here is derived from an EMBL/GenBank/DDBJ whole genome shotgun (WGS) entry which is preliminary data.</text>
</comment>
<organism evidence="1 2">
    <name type="scientific">Candidatus Buchananbacteria bacterium RIFCSPLOWO2_01_FULL_39_33</name>
    <dbReference type="NCBI Taxonomy" id="1797543"/>
    <lineage>
        <taxon>Bacteria</taxon>
        <taxon>Candidatus Buchananiibacteriota</taxon>
    </lineage>
</organism>